<dbReference type="Gene3D" id="2.70.98.10">
    <property type="match status" value="1"/>
</dbReference>
<evidence type="ECO:0000313" key="6">
    <source>
        <dbReference type="EMBL" id="KAG2333898.1"/>
    </source>
</evidence>
<dbReference type="CDD" id="cd09019">
    <property type="entry name" value="galactose_mutarotase_like"/>
    <property type="match status" value="1"/>
</dbReference>
<dbReference type="PANTHER" id="PTHR10091:SF0">
    <property type="entry name" value="GALACTOSE MUTAROTASE"/>
    <property type="match status" value="1"/>
</dbReference>
<dbReference type="Proteomes" id="UP000886595">
    <property type="component" value="Unassembled WGS sequence"/>
</dbReference>
<keyword evidence="5" id="KW-0732">Signal</keyword>
<feature type="signal peptide" evidence="5">
    <location>
        <begin position="1"/>
        <end position="25"/>
    </location>
</feature>
<dbReference type="GO" id="GO:0004034">
    <property type="term" value="F:aldose 1-epimerase activity"/>
    <property type="evidence" value="ECO:0007669"/>
    <property type="project" value="TreeGrafter"/>
</dbReference>
<feature type="compositionally biased region" description="Acidic residues" evidence="4">
    <location>
        <begin position="147"/>
        <end position="180"/>
    </location>
</feature>
<evidence type="ECO:0000256" key="1">
    <source>
        <dbReference type="ARBA" id="ARBA00006206"/>
    </source>
</evidence>
<reference evidence="6 7" key="1">
    <citation type="submission" date="2020-02" db="EMBL/GenBank/DDBJ databases">
        <authorList>
            <person name="Ma Q."/>
            <person name="Huang Y."/>
            <person name="Song X."/>
            <person name="Pei D."/>
        </authorList>
    </citation>
    <scope>NUCLEOTIDE SEQUENCE [LARGE SCALE GENOMIC DNA]</scope>
    <source>
        <strain evidence="6">Sxm20200214</strain>
        <tissue evidence="6">Leaf</tissue>
    </source>
</reference>
<dbReference type="InterPro" id="IPR014718">
    <property type="entry name" value="GH-type_carb-bd"/>
</dbReference>
<dbReference type="Pfam" id="PF01263">
    <property type="entry name" value="Aldose_epim"/>
    <property type="match status" value="1"/>
</dbReference>
<evidence type="ECO:0008006" key="8">
    <source>
        <dbReference type="Google" id="ProtNLM"/>
    </source>
</evidence>
<evidence type="ECO:0000256" key="2">
    <source>
        <dbReference type="ARBA" id="ARBA00023235"/>
    </source>
</evidence>
<feature type="chain" id="PRO_5036472548" description="Aldose 1-epimerase" evidence="5">
    <location>
        <begin position="26"/>
        <end position="515"/>
    </location>
</feature>
<dbReference type="InterPro" id="IPR047215">
    <property type="entry name" value="Galactose_mutarotase-like"/>
</dbReference>
<feature type="compositionally biased region" description="Basic and acidic residues" evidence="4">
    <location>
        <begin position="136"/>
        <end position="146"/>
    </location>
</feature>
<dbReference type="GO" id="GO:0030246">
    <property type="term" value="F:carbohydrate binding"/>
    <property type="evidence" value="ECO:0007669"/>
    <property type="project" value="InterPro"/>
</dbReference>
<dbReference type="OrthoDB" id="274691at2759"/>
<evidence type="ECO:0000313" key="7">
    <source>
        <dbReference type="Proteomes" id="UP000886595"/>
    </source>
</evidence>
<dbReference type="InterPro" id="IPR011013">
    <property type="entry name" value="Gal_mutarotase_sf_dom"/>
</dbReference>
<sequence length="515" mass="57657">MTRVSILLCLVILVTLGVVVSLSSAHDTEVTSKHEETEVVHKSKHEEKGGEKVKDDHKAGSDVDKKDKKEHDVHKKDDHHEKKEHDVHKKDDQHEKKKHKVHKKGDHEKDGDTKKSADHHKNGSDNDDDDDDDDEKEHKDKKKGEHDDDDDESDTDDDTDDDSDDDDDDDDKDEVDADDNEKDNIGLYELKKGNITIKLTNWGASIISLHFPDKNGKTGDIVLGYDSVKSYKTDKVYFGATVGRVANRIGKAHFKLNGKEYKTTANDGKNTLHGGKKGFGDVVWGVKKHKYDGKKPHIVFTYTSPDGDQGFPGEVNVTVTYKLDKENELSVVMEAKPKDKATPINLAHHSYWNLGNHNAGDILSEEIQILGSKYTPVDGELIPTGEISPVKGTSYDFLQLRPIKDNMKDLKTGYDINYCLDGKADKMRKIVELVDKKSGRKMELSGNQPGLQFYTGGMLKDIKGKNGTTYQAFAGLCLETQGYPNSVNNPKFPSQIVQPGKTYKHTMLFKFSIVS</sequence>
<protein>
    <recommendedName>
        <fullName evidence="8">Aldose 1-epimerase</fullName>
    </recommendedName>
</protein>
<keyword evidence="3" id="KW-0119">Carbohydrate metabolism</keyword>
<dbReference type="InterPro" id="IPR008183">
    <property type="entry name" value="Aldose_1/G6P_1-epimerase"/>
</dbReference>
<dbReference type="EMBL" id="JAAMPC010000001">
    <property type="protein sequence ID" value="KAG2333898.1"/>
    <property type="molecule type" value="Genomic_DNA"/>
</dbReference>
<proteinExistence type="inferred from homology"/>
<evidence type="ECO:0000256" key="5">
    <source>
        <dbReference type="SAM" id="SignalP"/>
    </source>
</evidence>
<dbReference type="NCBIfam" id="NF008277">
    <property type="entry name" value="PRK11055.1"/>
    <property type="match status" value="1"/>
</dbReference>
<organism evidence="6 7">
    <name type="scientific">Brassica carinata</name>
    <name type="common">Ethiopian mustard</name>
    <name type="synonym">Abyssinian cabbage</name>
    <dbReference type="NCBI Taxonomy" id="52824"/>
    <lineage>
        <taxon>Eukaryota</taxon>
        <taxon>Viridiplantae</taxon>
        <taxon>Streptophyta</taxon>
        <taxon>Embryophyta</taxon>
        <taxon>Tracheophyta</taxon>
        <taxon>Spermatophyta</taxon>
        <taxon>Magnoliopsida</taxon>
        <taxon>eudicotyledons</taxon>
        <taxon>Gunneridae</taxon>
        <taxon>Pentapetalae</taxon>
        <taxon>rosids</taxon>
        <taxon>malvids</taxon>
        <taxon>Brassicales</taxon>
        <taxon>Brassicaceae</taxon>
        <taxon>Brassiceae</taxon>
        <taxon>Brassica</taxon>
    </lineage>
</organism>
<dbReference type="GO" id="GO:0033499">
    <property type="term" value="P:galactose catabolic process via UDP-galactose, Leloir pathway"/>
    <property type="evidence" value="ECO:0007669"/>
    <property type="project" value="TreeGrafter"/>
</dbReference>
<feature type="region of interest" description="Disordered" evidence="4">
    <location>
        <begin position="24"/>
        <end position="180"/>
    </location>
</feature>
<feature type="compositionally biased region" description="Basic and acidic residues" evidence="4">
    <location>
        <begin position="26"/>
        <end position="95"/>
    </location>
</feature>
<keyword evidence="7" id="KW-1185">Reference proteome</keyword>
<evidence type="ECO:0000256" key="3">
    <source>
        <dbReference type="ARBA" id="ARBA00023277"/>
    </source>
</evidence>
<dbReference type="SUPFAM" id="SSF74650">
    <property type="entry name" value="Galactose mutarotase-like"/>
    <property type="match status" value="1"/>
</dbReference>
<evidence type="ECO:0000256" key="4">
    <source>
        <dbReference type="SAM" id="MobiDB-lite"/>
    </source>
</evidence>
<feature type="compositionally biased region" description="Basic and acidic residues" evidence="4">
    <location>
        <begin position="105"/>
        <end position="124"/>
    </location>
</feature>
<dbReference type="PANTHER" id="PTHR10091">
    <property type="entry name" value="ALDOSE-1-EPIMERASE"/>
    <property type="match status" value="1"/>
</dbReference>
<dbReference type="GO" id="GO:0006006">
    <property type="term" value="P:glucose metabolic process"/>
    <property type="evidence" value="ECO:0007669"/>
    <property type="project" value="TreeGrafter"/>
</dbReference>
<gene>
    <name evidence="6" type="ORF">Bca52824_005078</name>
</gene>
<keyword evidence="2" id="KW-0413">Isomerase</keyword>
<name>A0A8X7WT26_BRACI</name>
<comment type="similarity">
    <text evidence="1">Belongs to the aldose epimerase family.</text>
</comment>
<accession>A0A8X7WT26</accession>
<comment type="caution">
    <text evidence="6">The sequence shown here is derived from an EMBL/GenBank/DDBJ whole genome shotgun (WGS) entry which is preliminary data.</text>
</comment>
<dbReference type="AlphaFoldDB" id="A0A8X7WT26"/>
<feature type="compositionally biased region" description="Acidic residues" evidence="4">
    <location>
        <begin position="125"/>
        <end position="135"/>
    </location>
</feature>